<protein>
    <submittedName>
        <fullName evidence="2">Uncharacterized protein</fullName>
    </submittedName>
</protein>
<feature type="region of interest" description="Disordered" evidence="1">
    <location>
        <begin position="125"/>
        <end position="146"/>
    </location>
</feature>
<evidence type="ECO:0000313" key="2">
    <source>
        <dbReference type="EMBL" id="KAH9291654.1"/>
    </source>
</evidence>
<feature type="region of interest" description="Disordered" evidence="1">
    <location>
        <begin position="165"/>
        <end position="189"/>
    </location>
</feature>
<evidence type="ECO:0000256" key="1">
    <source>
        <dbReference type="SAM" id="MobiDB-lite"/>
    </source>
</evidence>
<dbReference type="EMBL" id="JAHRHJ020003477">
    <property type="protein sequence ID" value="KAH9291654.1"/>
    <property type="molecule type" value="Genomic_DNA"/>
</dbReference>
<feature type="region of interest" description="Disordered" evidence="1">
    <location>
        <begin position="1"/>
        <end position="21"/>
    </location>
</feature>
<reference evidence="2 3" key="1">
    <citation type="journal article" date="2021" name="Nat. Plants">
        <title>The Taxus genome provides insights into paclitaxel biosynthesis.</title>
        <authorList>
            <person name="Xiong X."/>
            <person name="Gou J."/>
            <person name="Liao Q."/>
            <person name="Li Y."/>
            <person name="Zhou Q."/>
            <person name="Bi G."/>
            <person name="Li C."/>
            <person name="Du R."/>
            <person name="Wang X."/>
            <person name="Sun T."/>
            <person name="Guo L."/>
            <person name="Liang H."/>
            <person name="Lu P."/>
            <person name="Wu Y."/>
            <person name="Zhang Z."/>
            <person name="Ro D.K."/>
            <person name="Shang Y."/>
            <person name="Huang S."/>
            <person name="Yan J."/>
        </authorList>
    </citation>
    <scope>NUCLEOTIDE SEQUENCE [LARGE SCALE GENOMIC DNA]</scope>
    <source>
        <strain evidence="2">Ta-2019</strain>
    </source>
</reference>
<feature type="region of interest" description="Disordered" evidence="1">
    <location>
        <begin position="251"/>
        <end position="276"/>
    </location>
</feature>
<organism evidence="2 3">
    <name type="scientific">Taxus chinensis</name>
    <name type="common">Chinese yew</name>
    <name type="synonym">Taxus wallichiana var. chinensis</name>
    <dbReference type="NCBI Taxonomy" id="29808"/>
    <lineage>
        <taxon>Eukaryota</taxon>
        <taxon>Viridiplantae</taxon>
        <taxon>Streptophyta</taxon>
        <taxon>Embryophyta</taxon>
        <taxon>Tracheophyta</taxon>
        <taxon>Spermatophyta</taxon>
        <taxon>Pinopsida</taxon>
        <taxon>Pinidae</taxon>
        <taxon>Conifers II</taxon>
        <taxon>Cupressales</taxon>
        <taxon>Taxaceae</taxon>
        <taxon>Taxus</taxon>
    </lineage>
</organism>
<dbReference type="Proteomes" id="UP000824469">
    <property type="component" value="Unassembled WGS sequence"/>
</dbReference>
<feature type="compositionally biased region" description="Basic and acidic residues" evidence="1">
    <location>
        <begin position="85"/>
        <end position="95"/>
    </location>
</feature>
<gene>
    <name evidence="2" type="ORF">KI387_043168</name>
</gene>
<evidence type="ECO:0000313" key="3">
    <source>
        <dbReference type="Proteomes" id="UP000824469"/>
    </source>
</evidence>
<feature type="non-terminal residue" evidence="2">
    <location>
        <position position="1"/>
    </location>
</feature>
<feature type="region of interest" description="Disordered" evidence="1">
    <location>
        <begin position="33"/>
        <end position="95"/>
    </location>
</feature>
<proteinExistence type="predicted"/>
<dbReference type="AlphaFoldDB" id="A0AA38F422"/>
<comment type="caution">
    <text evidence="2">The sequence shown here is derived from an EMBL/GenBank/DDBJ whole genome shotgun (WGS) entry which is preliminary data.</text>
</comment>
<keyword evidence="3" id="KW-1185">Reference proteome</keyword>
<sequence>RQESSFPSTAAPNVNSFSPSTSLPSQLCFSALFPSKSNSPLQEPKEMPSPPPQTRKQLVETPPTTPLAFPSPCWEETPKTSQGEHQTEEPNREEMIENLKSWAAKFEFSKVPLLVKPMEEDEVKPQVVEAPATTQAGEEGATPNPKEEEYILAVEEDHIVSEAPSVEQAIEEPSVLPPTSSPSSSDVEEEFDLSNFMFEDEGNHGESIVDQEDTMKEVEHLQQDNKEANYLSDLEDCLDGGEPMEITSFFPPSLTSQEHEPSAMEENIQRTTAYTS</sequence>
<name>A0AA38F422_TAXCH</name>
<accession>A0AA38F422</accession>